<dbReference type="SMART" id="SM00895">
    <property type="entry name" value="FCD"/>
    <property type="match status" value="1"/>
</dbReference>
<organism evidence="5 6">
    <name type="scientific">Arthrobacter ginkgonis</name>
    <dbReference type="NCBI Taxonomy" id="1630594"/>
    <lineage>
        <taxon>Bacteria</taxon>
        <taxon>Bacillati</taxon>
        <taxon>Actinomycetota</taxon>
        <taxon>Actinomycetes</taxon>
        <taxon>Micrococcales</taxon>
        <taxon>Micrococcaceae</taxon>
        <taxon>Arthrobacter</taxon>
    </lineage>
</organism>
<name>A0ABP7C048_9MICC</name>
<dbReference type="Pfam" id="PF00392">
    <property type="entry name" value="GntR"/>
    <property type="match status" value="1"/>
</dbReference>
<dbReference type="InterPro" id="IPR036390">
    <property type="entry name" value="WH_DNA-bd_sf"/>
</dbReference>
<keyword evidence="1" id="KW-0805">Transcription regulation</keyword>
<keyword evidence="6" id="KW-1185">Reference proteome</keyword>
<sequence length="230" mass="24181">MNRTLTATLVAELRAMIIDGTVAPGDKLPSESELIARHGVSRTVVREAIARLQAEGLVQSRRGAGSFALVPPAPDAAGTRPVRTLEDRLALLEFRLGLEPQAAALAATRRSPTQLAAIAGALAGFAAAIDNPAEAMRYDFEFHQAVAQASGNAYYAEGLARLGPTMIAMPRARLGEGSPAYREDFFAQSVHEHASIHDAIADADPEGAAAAMRAHLAASRRRLAGGAGRR</sequence>
<dbReference type="PROSITE" id="PS50949">
    <property type="entry name" value="HTH_GNTR"/>
    <property type="match status" value="1"/>
</dbReference>
<dbReference type="EMBL" id="BAABEO010000008">
    <property type="protein sequence ID" value="GAA3675230.1"/>
    <property type="molecule type" value="Genomic_DNA"/>
</dbReference>
<dbReference type="PRINTS" id="PR00035">
    <property type="entry name" value="HTHGNTR"/>
</dbReference>
<protein>
    <submittedName>
        <fullName evidence="5">FadR/GntR family transcriptional regulator</fullName>
    </submittedName>
</protein>
<evidence type="ECO:0000259" key="4">
    <source>
        <dbReference type="PROSITE" id="PS50949"/>
    </source>
</evidence>
<dbReference type="RefSeq" id="WP_345149225.1">
    <property type="nucleotide sequence ID" value="NZ_BAABEO010000008.1"/>
</dbReference>
<dbReference type="Gene3D" id="1.20.120.530">
    <property type="entry name" value="GntR ligand-binding domain-like"/>
    <property type="match status" value="1"/>
</dbReference>
<dbReference type="InterPro" id="IPR000524">
    <property type="entry name" value="Tscrpt_reg_HTH_GntR"/>
</dbReference>
<evidence type="ECO:0000256" key="1">
    <source>
        <dbReference type="ARBA" id="ARBA00023015"/>
    </source>
</evidence>
<keyword evidence="2" id="KW-0238">DNA-binding</keyword>
<dbReference type="SUPFAM" id="SSF48008">
    <property type="entry name" value="GntR ligand-binding domain-like"/>
    <property type="match status" value="1"/>
</dbReference>
<feature type="domain" description="HTH gntR-type" evidence="4">
    <location>
        <begin position="3"/>
        <end position="71"/>
    </location>
</feature>
<evidence type="ECO:0000313" key="5">
    <source>
        <dbReference type="EMBL" id="GAA3675230.1"/>
    </source>
</evidence>
<dbReference type="Gene3D" id="1.10.10.10">
    <property type="entry name" value="Winged helix-like DNA-binding domain superfamily/Winged helix DNA-binding domain"/>
    <property type="match status" value="1"/>
</dbReference>
<keyword evidence="3" id="KW-0804">Transcription</keyword>
<evidence type="ECO:0000256" key="3">
    <source>
        <dbReference type="ARBA" id="ARBA00023163"/>
    </source>
</evidence>
<proteinExistence type="predicted"/>
<dbReference type="PANTHER" id="PTHR43537:SF44">
    <property type="entry name" value="GNTR FAMILY REGULATORY PROTEIN"/>
    <property type="match status" value="1"/>
</dbReference>
<dbReference type="SMART" id="SM00345">
    <property type="entry name" value="HTH_GNTR"/>
    <property type="match status" value="1"/>
</dbReference>
<dbReference type="Pfam" id="PF07729">
    <property type="entry name" value="FCD"/>
    <property type="match status" value="1"/>
</dbReference>
<dbReference type="PANTHER" id="PTHR43537">
    <property type="entry name" value="TRANSCRIPTIONAL REGULATOR, GNTR FAMILY"/>
    <property type="match status" value="1"/>
</dbReference>
<evidence type="ECO:0000313" key="6">
    <source>
        <dbReference type="Proteomes" id="UP001500752"/>
    </source>
</evidence>
<dbReference type="InterPro" id="IPR011711">
    <property type="entry name" value="GntR_C"/>
</dbReference>
<reference evidence="6" key="1">
    <citation type="journal article" date="2019" name="Int. J. Syst. Evol. Microbiol.">
        <title>The Global Catalogue of Microorganisms (GCM) 10K type strain sequencing project: providing services to taxonomists for standard genome sequencing and annotation.</title>
        <authorList>
            <consortium name="The Broad Institute Genomics Platform"/>
            <consortium name="The Broad Institute Genome Sequencing Center for Infectious Disease"/>
            <person name="Wu L."/>
            <person name="Ma J."/>
        </authorList>
    </citation>
    <scope>NUCLEOTIDE SEQUENCE [LARGE SCALE GENOMIC DNA]</scope>
    <source>
        <strain evidence="6">JCM 30742</strain>
    </source>
</reference>
<dbReference type="Proteomes" id="UP001500752">
    <property type="component" value="Unassembled WGS sequence"/>
</dbReference>
<dbReference type="SUPFAM" id="SSF46785">
    <property type="entry name" value="Winged helix' DNA-binding domain"/>
    <property type="match status" value="1"/>
</dbReference>
<gene>
    <name evidence="5" type="ORF">GCM10023081_12070</name>
</gene>
<evidence type="ECO:0000256" key="2">
    <source>
        <dbReference type="ARBA" id="ARBA00023125"/>
    </source>
</evidence>
<dbReference type="InterPro" id="IPR008920">
    <property type="entry name" value="TF_FadR/GntR_C"/>
</dbReference>
<comment type="caution">
    <text evidence="5">The sequence shown here is derived from an EMBL/GenBank/DDBJ whole genome shotgun (WGS) entry which is preliminary data.</text>
</comment>
<dbReference type="InterPro" id="IPR036388">
    <property type="entry name" value="WH-like_DNA-bd_sf"/>
</dbReference>
<accession>A0ABP7C048</accession>
<dbReference type="CDD" id="cd07377">
    <property type="entry name" value="WHTH_GntR"/>
    <property type="match status" value="1"/>
</dbReference>